<dbReference type="GO" id="GO:0005737">
    <property type="term" value="C:cytoplasm"/>
    <property type="evidence" value="ECO:0007669"/>
    <property type="project" value="TreeGrafter"/>
</dbReference>
<protein>
    <recommendedName>
        <fullName evidence="1">Condensation domain-containing protein</fullName>
    </recommendedName>
</protein>
<evidence type="ECO:0000313" key="3">
    <source>
        <dbReference type="Proteomes" id="UP000239322"/>
    </source>
</evidence>
<organism evidence="2 3">
    <name type="scientific">Streptomyces solincola</name>
    <dbReference type="NCBI Taxonomy" id="2100817"/>
    <lineage>
        <taxon>Bacteria</taxon>
        <taxon>Bacillati</taxon>
        <taxon>Actinomycetota</taxon>
        <taxon>Actinomycetes</taxon>
        <taxon>Kitasatosporales</taxon>
        <taxon>Streptomycetaceae</taxon>
        <taxon>Streptomyces</taxon>
    </lineage>
</organism>
<dbReference type="GO" id="GO:0044550">
    <property type="term" value="P:secondary metabolite biosynthetic process"/>
    <property type="evidence" value="ECO:0007669"/>
    <property type="project" value="TreeGrafter"/>
</dbReference>
<feature type="domain" description="Condensation" evidence="1">
    <location>
        <begin position="29"/>
        <end position="269"/>
    </location>
</feature>
<name>A0A2S9PTZ1_9ACTN</name>
<accession>A0A2S9PTZ1</accession>
<dbReference type="GO" id="GO:0031177">
    <property type="term" value="F:phosphopantetheine binding"/>
    <property type="evidence" value="ECO:0007669"/>
    <property type="project" value="TreeGrafter"/>
</dbReference>
<reference evidence="2 3" key="1">
    <citation type="submission" date="2018-03" db="EMBL/GenBank/DDBJ databases">
        <title>Novel Streptomyces sp. from soil.</title>
        <authorList>
            <person name="Tan G.Y.A."/>
            <person name="Lee Z.Y."/>
        </authorList>
    </citation>
    <scope>NUCLEOTIDE SEQUENCE [LARGE SCALE GENOMIC DNA]</scope>
    <source>
        <strain evidence="2 3">ST5x</strain>
    </source>
</reference>
<dbReference type="Gene3D" id="3.30.559.30">
    <property type="entry name" value="Nonribosomal peptide synthetase, condensation domain"/>
    <property type="match status" value="1"/>
</dbReference>
<dbReference type="Pfam" id="PF00668">
    <property type="entry name" value="Condensation"/>
    <property type="match status" value="1"/>
</dbReference>
<dbReference type="GO" id="GO:0003824">
    <property type="term" value="F:catalytic activity"/>
    <property type="evidence" value="ECO:0007669"/>
    <property type="project" value="InterPro"/>
</dbReference>
<comment type="caution">
    <text evidence="2">The sequence shown here is derived from an EMBL/GenBank/DDBJ whole genome shotgun (WGS) entry which is preliminary data.</text>
</comment>
<dbReference type="Gene3D" id="3.30.559.10">
    <property type="entry name" value="Chloramphenicol acetyltransferase-like domain"/>
    <property type="match status" value="1"/>
</dbReference>
<dbReference type="EMBL" id="PVLV01000270">
    <property type="protein sequence ID" value="PRH77900.1"/>
    <property type="molecule type" value="Genomic_DNA"/>
</dbReference>
<evidence type="ECO:0000313" key="2">
    <source>
        <dbReference type="EMBL" id="PRH77900.1"/>
    </source>
</evidence>
<dbReference type="Proteomes" id="UP000239322">
    <property type="component" value="Unassembled WGS sequence"/>
</dbReference>
<keyword evidence="3" id="KW-1185">Reference proteome</keyword>
<gene>
    <name evidence="2" type="ORF">C6N75_17925</name>
</gene>
<dbReference type="SUPFAM" id="SSF52777">
    <property type="entry name" value="CoA-dependent acyltransferases"/>
    <property type="match status" value="2"/>
</dbReference>
<dbReference type="InterPro" id="IPR001242">
    <property type="entry name" value="Condensation_dom"/>
</dbReference>
<dbReference type="InterPro" id="IPR023213">
    <property type="entry name" value="CAT-like_dom_sf"/>
</dbReference>
<proteinExistence type="predicted"/>
<dbReference type="PANTHER" id="PTHR45527:SF1">
    <property type="entry name" value="FATTY ACID SYNTHASE"/>
    <property type="match status" value="1"/>
</dbReference>
<dbReference type="PANTHER" id="PTHR45527">
    <property type="entry name" value="NONRIBOSOMAL PEPTIDE SYNTHETASE"/>
    <property type="match status" value="1"/>
</dbReference>
<dbReference type="GO" id="GO:0008610">
    <property type="term" value="P:lipid biosynthetic process"/>
    <property type="evidence" value="ECO:0007669"/>
    <property type="project" value="UniProtKB-ARBA"/>
</dbReference>
<sequence>MSQAQRERLTLWAGGQPTQDQPTFAWTFARPITARRARAAWEALVARYETLRSMFEETGSGTFACRRRPADEIAAQTFVETPRERFFAELCAPVTLIEGPLARLVVSPGRDETLIGLSIDHLVIDGHSHARVVTDLFTRLSGGAFTEPAPTPADDFYREELRAAGAPAGDKALAYWRRTAGGAAYPPLHPSLSRTPGAPVSPETAHCEVDFETSADCTRAPLTRSAMVLASVAAAIARILDLPAGEDPFTLLLQSSRRSGPEKLAMAGFLSNWQVAGFPVSHDAGQLLPEVSSAIFRSMRGHPVHHAEVVRRLQPELYGARYVPSEPLPPYALFNYLAAQATPRVDGTPGTPLDVPPMGAYRLHGALRIYGTERADSRGAGIRLVADASVFGTGFADAVACAVATTPAVVPAPAARA</sequence>
<evidence type="ECO:0000259" key="1">
    <source>
        <dbReference type="Pfam" id="PF00668"/>
    </source>
</evidence>
<dbReference type="AlphaFoldDB" id="A0A2S9PTZ1"/>
<dbReference type="GO" id="GO:0043041">
    <property type="term" value="P:amino acid activation for nonribosomal peptide biosynthetic process"/>
    <property type="evidence" value="ECO:0007669"/>
    <property type="project" value="TreeGrafter"/>
</dbReference>